<protein>
    <submittedName>
        <fullName evidence="1">Uncharacterized protein</fullName>
    </submittedName>
</protein>
<name>A0A816AHS1_9BILA</name>
<evidence type="ECO:0000313" key="1">
    <source>
        <dbReference type="EMBL" id="CAF1595135.1"/>
    </source>
</evidence>
<keyword evidence="3" id="KW-1185">Reference proteome</keyword>
<reference evidence="1" key="1">
    <citation type="submission" date="2021-02" db="EMBL/GenBank/DDBJ databases">
        <authorList>
            <person name="Nowell W R."/>
        </authorList>
    </citation>
    <scope>NUCLEOTIDE SEQUENCE</scope>
</reference>
<comment type="caution">
    <text evidence="1">The sequence shown here is derived from an EMBL/GenBank/DDBJ whole genome shotgun (WGS) entry which is preliminary data.</text>
</comment>
<accession>A0A816AHS1</accession>
<dbReference type="EMBL" id="CAJNOI010008146">
    <property type="protein sequence ID" value="CAF1595135.1"/>
    <property type="molecule type" value="Genomic_DNA"/>
</dbReference>
<sequence length="232" mass="27457">MNIVNVLYSLVDVNQRFDRLVLDPLTIRNLDMTIKTFESVFDQTFSIDDKILSRICDQILCRIYDQINTLTIEQYSMKRILHATNYPQLYSLSLVNFEGEILHQYLTDDFILRDLLSKQITHLNIDIKNANRESTIITRKFFVLILSLCEKLIDLNFCDLFFERKHWNRISYLTETSLMSSTLTKLKINFKTFTECLFLLDANLECLITSIVHVHVYLIYYPVRDIDKTVCI</sequence>
<organism evidence="1 4">
    <name type="scientific">Adineta steineri</name>
    <dbReference type="NCBI Taxonomy" id="433720"/>
    <lineage>
        <taxon>Eukaryota</taxon>
        <taxon>Metazoa</taxon>
        <taxon>Spiralia</taxon>
        <taxon>Gnathifera</taxon>
        <taxon>Rotifera</taxon>
        <taxon>Eurotatoria</taxon>
        <taxon>Bdelloidea</taxon>
        <taxon>Adinetida</taxon>
        <taxon>Adinetidae</taxon>
        <taxon>Adineta</taxon>
    </lineage>
</organism>
<dbReference type="AlphaFoldDB" id="A0A816AHS1"/>
<dbReference type="Proteomes" id="UP000663832">
    <property type="component" value="Unassembled WGS sequence"/>
</dbReference>
<dbReference type="OrthoDB" id="10058660at2759"/>
<evidence type="ECO:0000313" key="3">
    <source>
        <dbReference type="Proteomes" id="UP000663832"/>
    </source>
</evidence>
<gene>
    <name evidence="1" type="ORF">BJG266_LOCUS49996</name>
    <name evidence="2" type="ORF">QVE165_LOCUS67088</name>
</gene>
<evidence type="ECO:0000313" key="4">
    <source>
        <dbReference type="Proteomes" id="UP000663877"/>
    </source>
</evidence>
<dbReference type="Proteomes" id="UP000663877">
    <property type="component" value="Unassembled WGS sequence"/>
</dbReference>
<dbReference type="EMBL" id="CAJNOM010008592">
    <property type="protein sequence ID" value="CAF1680657.1"/>
    <property type="molecule type" value="Genomic_DNA"/>
</dbReference>
<evidence type="ECO:0000313" key="2">
    <source>
        <dbReference type="EMBL" id="CAF1680657.1"/>
    </source>
</evidence>
<proteinExistence type="predicted"/>